<dbReference type="Proteomes" id="UP000051952">
    <property type="component" value="Unassembled WGS sequence"/>
</dbReference>
<dbReference type="EMBL" id="CYKH01000564">
    <property type="protein sequence ID" value="CUG06133.1"/>
    <property type="molecule type" value="Genomic_DNA"/>
</dbReference>
<dbReference type="VEuPathDB" id="TriTrypDB:BSAL_71735"/>
<organism evidence="1 2">
    <name type="scientific">Bodo saltans</name>
    <name type="common">Flagellated protozoan</name>
    <dbReference type="NCBI Taxonomy" id="75058"/>
    <lineage>
        <taxon>Eukaryota</taxon>
        <taxon>Discoba</taxon>
        <taxon>Euglenozoa</taxon>
        <taxon>Kinetoplastea</taxon>
        <taxon>Metakinetoplastina</taxon>
        <taxon>Eubodonida</taxon>
        <taxon>Bodonidae</taxon>
        <taxon>Bodo</taxon>
    </lineage>
</organism>
<gene>
    <name evidence="1" type="ORF">BSAL_71735</name>
</gene>
<name>A0A0S4ISQ7_BODSA</name>
<proteinExistence type="predicted"/>
<accession>A0A0S4ISQ7</accession>
<evidence type="ECO:0000313" key="1">
    <source>
        <dbReference type="EMBL" id="CUG06133.1"/>
    </source>
</evidence>
<evidence type="ECO:0000313" key="2">
    <source>
        <dbReference type="Proteomes" id="UP000051952"/>
    </source>
</evidence>
<keyword evidence="2" id="KW-1185">Reference proteome</keyword>
<reference evidence="2" key="1">
    <citation type="submission" date="2015-09" db="EMBL/GenBank/DDBJ databases">
        <authorList>
            <consortium name="Pathogen Informatics"/>
        </authorList>
    </citation>
    <scope>NUCLEOTIDE SEQUENCE [LARGE SCALE GENOMIC DNA]</scope>
    <source>
        <strain evidence="2">Lake Konstanz</strain>
    </source>
</reference>
<protein>
    <submittedName>
        <fullName evidence="1">Uncharacterized protein</fullName>
    </submittedName>
</protein>
<dbReference type="AlphaFoldDB" id="A0A0S4ISQ7"/>
<sequence length="245" mass="27099">MSSAFVDPRAAQWATAGHGRSPTLQLRHTIDDKLMIATHNAFLSLRAMFHRNLDNMILLSEEVHERKLNRRSETLNSKSFVITNKHVYLLGLPGRELFTPASLGACFQISELSRICSASESCIIILQFVNGVIAIQAASEHSANRIAEVLFSASGVSLEQISVNEMETAGVGSSHFSRDTIKYSVSVALHDTKTNLSGHNVRQTALHDTKTNLSGHNVRQTALHDTKRTYLSTMFAKPLFEKTSH</sequence>